<protein>
    <submittedName>
        <fullName evidence="2">Unnamed protein product</fullName>
    </submittedName>
</protein>
<dbReference type="Proteomes" id="UP001165121">
    <property type="component" value="Unassembled WGS sequence"/>
</dbReference>
<sequence length="181" mass="19812">MFVDRTRAQAAARSQAAAQEIDGDVEIDDDDIDEREIQDAADDGEIGAAGADRNAALVVAGNAPTTSLQALGPSVQDHVAALAQQFLLQIQVLAREHAVLQYQQQSQKHTQDAALMAVQASIETSVRQLTDRQRDIDVRLGEALTATQASLREQLQHLQRVQKERGEQIESYVSDRRTKAT</sequence>
<evidence type="ECO:0000313" key="2">
    <source>
        <dbReference type="EMBL" id="GMF48892.1"/>
    </source>
</evidence>
<comment type="caution">
    <text evidence="2">The sequence shown here is derived from an EMBL/GenBank/DDBJ whole genome shotgun (WGS) entry which is preliminary data.</text>
</comment>
<reference evidence="2" key="1">
    <citation type="submission" date="2023-04" db="EMBL/GenBank/DDBJ databases">
        <title>Phytophthora fragariaefolia NBRC 109709.</title>
        <authorList>
            <person name="Ichikawa N."/>
            <person name="Sato H."/>
            <person name="Tonouchi N."/>
        </authorList>
    </citation>
    <scope>NUCLEOTIDE SEQUENCE</scope>
    <source>
        <strain evidence="2">NBRC 109709</strain>
    </source>
</reference>
<dbReference type="EMBL" id="BSXT01002423">
    <property type="protein sequence ID" value="GMF48892.1"/>
    <property type="molecule type" value="Genomic_DNA"/>
</dbReference>
<evidence type="ECO:0000256" key="1">
    <source>
        <dbReference type="SAM" id="MobiDB-lite"/>
    </source>
</evidence>
<evidence type="ECO:0000313" key="3">
    <source>
        <dbReference type="Proteomes" id="UP001165121"/>
    </source>
</evidence>
<accession>A0A9W6Y053</accession>
<dbReference type="AlphaFoldDB" id="A0A9W6Y053"/>
<name>A0A9W6Y053_9STRA</name>
<gene>
    <name evidence="2" type="ORF">Pfra01_001909600</name>
</gene>
<dbReference type="OrthoDB" id="129607at2759"/>
<proteinExistence type="predicted"/>
<keyword evidence="3" id="KW-1185">Reference proteome</keyword>
<organism evidence="2 3">
    <name type="scientific">Phytophthora fragariaefolia</name>
    <dbReference type="NCBI Taxonomy" id="1490495"/>
    <lineage>
        <taxon>Eukaryota</taxon>
        <taxon>Sar</taxon>
        <taxon>Stramenopiles</taxon>
        <taxon>Oomycota</taxon>
        <taxon>Peronosporomycetes</taxon>
        <taxon>Peronosporales</taxon>
        <taxon>Peronosporaceae</taxon>
        <taxon>Phytophthora</taxon>
    </lineage>
</organism>
<feature type="region of interest" description="Disordered" evidence="1">
    <location>
        <begin position="162"/>
        <end position="181"/>
    </location>
</feature>